<evidence type="ECO:0000313" key="2">
    <source>
        <dbReference type="EMBL" id="OXA47993.1"/>
    </source>
</evidence>
<dbReference type="Proteomes" id="UP000198287">
    <property type="component" value="Unassembled WGS sequence"/>
</dbReference>
<evidence type="ECO:0000256" key="1">
    <source>
        <dbReference type="SAM" id="Phobius"/>
    </source>
</evidence>
<accession>A0A226DS03</accession>
<feature type="transmembrane region" description="Helical" evidence="1">
    <location>
        <begin position="145"/>
        <end position="163"/>
    </location>
</feature>
<sequence length="509" mass="57209">MSLKMPNFQGAPIILGTHRLFTQTVVDSVYNLRAADFYGYSGPMLERNSTLPGIAKIAAEFSKFCNFTPIVKELDELGKSENFTGAVIPFVVGSVVSKTKNCCGGHIETSVSLSFYHEFNFAYCDFNREIVPNDVSLLLYPMDSMTWIFLLVSSMLLCIYFIVGGKLRKGWEDKSGAIFSVFATYLLFNWKTRTTNNSGLLILWSFVFIVLNNCYSGVLTSLLVAPLQLDVITGVKGLVEKKYNLTFGTFGAFSYVLILVGNLLESQKVNSDNSSLPGLTLSTALKLPTLPEFIETVAFTPKTATFGPWEYSSQLWNTLQNRNDEYNARTKHKSKQRSCHIGRELSSQDANPTFWIFKFPGKETTSRVSHAFNRMHSSGIHDYWMNVFFWMQASPRAQDVNKYKSISEVKSTTGGKVWPLGFDRGSVSVVFRIYLICIAGSGLVFGLEFQRPTPSNLAQPAAPILYDCSEPQRCNKVVGLGSQIYWRQRSFKYYRGRVVEQYPALTSVL</sequence>
<dbReference type="AlphaFoldDB" id="A0A226DS03"/>
<feature type="transmembrane region" description="Helical" evidence="1">
    <location>
        <begin position="429"/>
        <end position="447"/>
    </location>
</feature>
<comment type="caution">
    <text evidence="2">The sequence shown here is derived from an EMBL/GenBank/DDBJ whole genome shotgun (WGS) entry which is preliminary data.</text>
</comment>
<proteinExistence type="predicted"/>
<gene>
    <name evidence="2" type="ORF">Fcan01_16864</name>
</gene>
<organism evidence="2 3">
    <name type="scientific">Folsomia candida</name>
    <name type="common">Springtail</name>
    <dbReference type="NCBI Taxonomy" id="158441"/>
    <lineage>
        <taxon>Eukaryota</taxon>
        <taxon>Metazoa</taxon>
        <taxon>Ecdysozoa</taxon>
        <taxon>Arthropoda</taxon>
        <taxon>Hexapoda</taxon>
        <taxon>Collembola</taxon>
        <taxon>Entomobryomorpha</taxon>
        <taxon>Isotomoidea</taxon>
        <taxon>Isotomidae</taxon>
        <taxon>Proisotominae</taxon>
        <taxon>Folsomia</taxon>
    </lineage>
</organism>
<keyword evidence="3" id="KW-1185">Reference proteome</keyword>
<name>A0A226DS03_FOLCA</name>
<dbReference type="EMBL" id="LNIX01000012">
    <property type="protein sequence ID" value="OXA47993.1"/>
    <property type="molecule type" value="Genomic_DNA"/>
</dbReference>
<evidence type="ECO:0000313" key="3">
    <source>
        <dbReference type="Proteomes" id="UP000198287"/>
    </source>
</evidence>
<keyword evidence="1" id="KW-0472">Membrane</keyword>
<keyword evidence="1" id="KW-1133">Transmembrane helix</keyword>
<feature type="transmembrane region" description="Helical" evidence="1">
    <location>
        <begin position="245"/>
        <end position="264"/>
    </location>
</feature>
<keyword evidence="1" id="KW-0812">Transmembrane</keyword>
<keyword evidence="2" id="KW-0675">Receptor</keyword>
<feature type="transmembrane region" description="Helical" evidence="1">
    <location>
        <begin position="202"/>
        <end position="225"/>
    </location>
</feature>
<reference evidence="2 3" key="1">
    <citation type="submission" date="2015-12" db="EMBL/GenBank/DDBJ databases">
        <title>The genome of Folsomia candida.</title>
        <authorList>
            <person name="Faddeeva A."/>
            <person name="Derks M.F."/>
            <person name="Anvar Y."/>
            <person name="Smit S."/>
            <person name="Van Straalen N."/>
            <person name="Roelofs D."/>
        </authorList>
    </citation>
    <scope>NUCLEOTIDE SEQUENCE [LARGE SCALE GENOMIC DNA]</scope>
    <source>
        <strain evidence="2 3">VU population</strain>
        <tissue evidence="2">Whole body</tissue>
    </source>
</reference>
<protein>
    <submittedName>
        <fullName evidence="2">Glutamate receptor 3.6</fullName>
    </submittedName>
</protein>